<dbReference type="SUPFAM" id="SSF47336">
    <property type="entry name" value="ACP-like"/>
    <property type="match status" value="1"/>
</dbReference>
<dbReference type="GO" id="GO:0043041">
    <property type="term" value="P:amino acid activation for nonribosomal peptide biosynthetic process"/>
    <property type="evidence" value="ECO:0007669"/>
    <property type="project" value="TreeGrafter"/>
</dbReference>
<accession>A0AAC9MZ79</accession>
<dbReference type="PROSITE" id="PS50075">
    <property type="entry name" value="CARRIER"/>
    <property type="match status" value="1"/>
</dbReference>
<dbReference type="InterPro" id="IPR006162">
    <property type="entry name" value="Ppantetheine_attach_site"/>
</dbReference>
<dbReference type="Gene3D" id="1.10.1200.10">
    <property type="entry name" value="ACP-like"/>
    <property type="match status" value="1"/>
</dbReference>
<organism evidence="4 5">
    <name type="scientific">Actinoalloteichus hymeniacidonis</name>
    <dbReference type="NCBI Taxonomy" id="340345"/>
    <lineage>
        <taxon>Bacteria</taxon>
        <taxon>Bacillati</taxon>
        <taxon>Actinomycetota</taxon>
        <taxon>Actinomycetes</taxon>
        <taxon>Pseudonocardiales</taxon>
        <taxon>Pseudonocardiaceae</taxon>
        <taxon>Actinoalloteichus</taxon>
    </lineage>
</organism>
<evidence type="ECO:0000313" key="4">
    <source>
        <dbReference type="EMBL" id="AOS63782.1"/>
    </source>
</evidence>
<sequence>MLDQTIPEHDNTPDVVGTVVTLFAAILDTDEEITEDTDFFEAGGNSVLAARALARIRTELGVRLSMREFFAARTAGVLARKAAEKQG</sequence>
<evidence type="ECO:0000259" key="3">
    <source>
        <dbReference type="PROSITE" id="PS50075"/>
    </source>
</evidence>
<keyword evidence="2" id="KW-0597">Phosphoprotein</keyword>
<dbReference type="RefSeq" id="WP_069849689.1">
    <property type="nucleotide sequence ID" value="NZ_CP014859.1"/>
</dbReference>
<dbReference type="InterPro" id="IPR036736">
    <property type="entry name" value="ACP-like_sf"/>
</dbReference>
<keyword evidence="5" id="KW-1185">Reference proteome</keyword>
<name>A0AAC9MZ79_9PSEU</name>
<evidence type="ECO:0000313" key="5">
    <source>
        <dbReference type="Proteomes" id="UP000095210"/>
    </source>
</evidence>
<dbReference type="PANTHER" id="PTHR45527:SF1">
    <property type="entry name" value="FATTY ACID SYNTHASE"/>
    <property type="match status" value="1"/>
</dbReference>
<dbReference type="InterPro" id="IPR009081">
    <property type="entry name" value="PP-bd_ACP"/>
</dbReference>
<dbReference type="Proteomes" id="UP000095210">
    <property type="component" value="Chromosome"/>
</dbReference>
<dbReference type="EMBL" id="CP014859">
    <property type="protein sequence ID" value="AOS63782.1"/>
    <property type="molecule type" value="Genomic_DNA"/>
</dbReference>
<evidence type="ECO:0000256" key="1">
    <source>
        <dbReference type="ARBA" id="ARBA00022450"/>
    </source>
</evidence>
<reference evidence="5" key="1">
    <citation type="submission" date="2016-03" db="EMBL/GenBank/DDBJ databases">
        <title>Complete genome sequence of the type strain Actinoalloteichus hymeniacidonis DSM 45092.</title>
        <authorList>
            <person name="Schaffert L."/>
            <person name="Albersmeier A."/>
            <person name="Winkler A."/>
            <person name="Kalinowski J."/>
            <person name="Zotchev S."/>
            <person name="Ruckert C."/>
        </authorList>
    </citation>
    <scope>NUCLEOTIDE SEQUENCE [LARGE SCALE GENOMIC DNA]</scope>
    <source>
        <strain evidence="5">HPA177(T) (DSM 45092(T))</strain>
    </source>
</reference>
<dbReference type="GO" id="GO:0031177">
    <property type="term" value="F:phosphopantetheine binding"/>
    <property type="evidence" value="ECO:0007669"/>
    <property type="project" value="TreeGrafter"/>
</dbReference>
<protein>
    <submittedName>
        <fullName evidence="4">Phosphopantetheine-containing protein</fullName>
    </submittedName>
</protein>
<dbReference type="AlphaFoldDB" id="A0AAC9MZ79"/>
<dbReference type="Pfam" id="PF00550">
    <property type="entry name" value="PP-binding"/>
    <property type="match status" value="1"/>
</dbReference>
<dbReference type="KEGG" id="ahm:TL08_14865"/>
<feature type="domain" description="Carrier" evidence="3">
    <location>
        <begin position="10"/>
        <end position="86"/>
    </location>
</feature>
<dbReference type="PROSITE" id="PS00012">
    <property type="entry name" value="PHOSPHOPANTETHEINE"/>
    <property type="match status" value="1"/>
</dbReference>
<dbReference type="GO" id="GO:0005829">
    <property type="term" value="C:cytosol"/>
    <property type="evidence" value="ECO:0007669"/>
    <property type="project" value="TreeGrafter"/>
</dbReference>
<dbReference type="GO" id="GO:0044550">
    <property type="term" value="P:secondary metabolite biosynthetic process"/>
    <property type="evidence" value="ECO:0007669"/>
    <property type="project" value="TreeGrafter"/>
</dbReference>
<proteinExistence type="predicted"/>
<gene>
    <name evidence="4" type="ORF">TL08_14865</name>
</gene>
<evidence type="ECO:0000256" key="2">
    <source>
        <dbReference type="ARBA" id="ARBA00022553"/>
    </source>
</evidence>
<keyword evidence="1" id="KW-0596">Phosphopantetheine</keyword>
<dbReference type="PANTHER" id="PTHR45527">
    <property type="entry name" value="NONRIBOSOMAL PEPTIDE SYNTHETASE"/>
    <property type="match status" value="1"/>
</dbReference>